<feature type="compositionally biased region" description="Polar residues" evidence="1">
    <location>
        <begin position="779"/>
        <end position="790"/>
    </location>
</feature>
<feature type="compositionally biased region" description="Low complexity" evidence="1">
    <location>
        <begin position="1887"/>
        <end position="1920"/>
    </location>
</feature>
<feature type="compositionally biased region" description="Basic and acidic residues" evidence="1">
    <location>
        <begin position="2341"/>
        <end position="2358"/>
    </location>
</feature>
<feature type="region of interest" description="Disordered" evidence="1">
    <location>
        <begin position="175"/>
        <end position="197"/>
    </location>
</feature>
<feature type="region of interest" description="Disordered" evidence="1">
    <location>
        <begin position="1023"/>
        <end position="1081"/>
    </location>
</feature>
<dbReference type="PANTHER" id="PTHR15690">
    <property type="entry name" value="NUCLEAR RECEPTOR COACTIVATOR 6"/>
    <property type="match status" value="1"/>
</dbReference>
<comment type="caution">
    <text evidence="3">The sequence shown here is derived from an EMBL/GenBank/DDBJ whole genome shotgun (WGS) entry which is preliminary data.</text>
</comment>
<accession>A0AAV6VJA4</accession>
<feature type="compositionally biased region" description="Low complexity" evidence="1">
    <location>
        <begin position="392"/>
        <end position="401"/>
    </location>
</feature>
<dbReference type="InterPro" id="IPR026638">
    <property type="entry name" value="NCOA6"/>
</dbReference>
<reference evidence="3 4" key="1">
    <citation type="journal article" date="2022" name="Nat. Ecol. Evol.">
        <title>A masculinizing supergene underlies an exaggerated male reproductive morph in a spider.</title>
        <authorList>
            <person name="Hendrickx F."/>
            <person name="De Corte Z."/>
            <person name="Sonet G."/>
            <person name="Van Belleghem S.M."/>
            <person name="Kostlbacher S."/>
            <person name="Vangestel C."/>
        </authorList>
    </citation>
    <scope>NUCLEOTIDE SEQUENCE [LARGE SCALE GENOMIC DNA]</scope>
    <source>
        <strain evidence="3">W744_W776</strain>
    </source>
</reference>
<feature type="compositionally biased region" description="Low complexity" evidence="1">
    <location>
        <begin position="1867"/>
        <end position="1880"/>
    </location>
</feature>
<feature type="compositionally biased region" description="Basic residues" evidence="1">
    <location>
        <begin position="376"/>
        <end position="386"/>
    </location>
</feature>
<dbReference type="GO" id="GO:0045944">
    <property type="term" value="P:positive regulation of transcription by RNA polymerase II"/>
    <property type="evidence" value="ECO:0007669"/>
    <property type="project" value="TreeGrafter"/>
</dbReference>
<sequence length="2494" mass="265509">MPETLPFRDMEGEDLATTVLTCEGDIKDPTFPFKLQLLINKLQNLISDEENPIKVTKVEPWNSVRVTFNIPLEAAQRLRQLAERGDRVLRELGILSVQIEGDQVITLTLASQYSEPQEIVLRKTSDEQGDVASVSFNLPNAEPVPGPSTAEPAHKNISQFLGHIVGGAASSAVASSSSGRLERTASPKPEPSLSFRSPNVIAPSSTEPIPFPPAAAVTTTAVAVPSRVSPNVSVKSSAGFGPFPFASMTHAMNTKNSATSPQYQSVLHAPGGSSRLSTTQITNAILNSTSTAISSTSSVSSKVSNSNLKIQRTVSNSAFNSVVSRTGPPNAVATVSRANVALSSPLLVNLLQSETGMQQNNKLMPPPSPASDQAALKRKRKPRKSKDKMDSDVSSPSFSASPSPPYQSHTGVRSPGGFDPLSVLNQPLNVPLTNTTISPASPQMTNIQFTAQGQTHGSTIKSQTSNIHSQAQGLLPVSLQSQVQGQPMVSTNRSINPNLSAFRQSQGPRTVPNIHPQAQGQPQVHTGNLPLHTHIPVGDTSHLPRTAAGVLQSYSMSAPRSIPMNPTRSLFSSSGLGKVSDKQNKDSGLLRTDRSSTSSTPSTSTPDSNPFPSPPSSSDGNKTKHLINPFTGQLEPMPSDEEEEEESIGSLPPFPDFEMESSEKSHSERSLSDGGKDNNLSSDTDSGISKSITDVSQSSIDCLTSESTKDARREAAAKTDNISTASVTSTVPGEKIKLRLKIDPKTLRESKESETKDKRLKDSNLPCNQKVDVAIVSIPNQKKTAASTSVPEPRVPPLHISLRGPNSAVVVSPRKDDSKSRYTTSKEEEASGKGNPKKARSPRTARTGDVSAALLNVTGRTADPVDRKVRGNNNKDFKKIKDDFWNQNVKNISMSGGGIVEVSEKVTSRISSYETYLSGTPVANSQRKSSTSSIFGLATRDSNKSEVMTLTSCSTGESVILHTFAGNKPPLPLQVATVSETEVPPANAPQTAKLQASSNPSSIILPINRTESAVVNNVLNSSADTSCENTIPSNDDANSSSRNSPRRQNNNLPHSSSAPDSKTIVQNTNSSSDQTLLQSTSSSNVVSTVPLSSNSASSPTCNTNVIASSLNLQTQVSDSTDASKLPTPERCVATSSGKVSSSSDSHNLQNNHQCNISSVSNGTEHTNNVNTEINVQNETKISLEPKSLPEENTPNEVQNKTDVNKNPTANVIESLQSDSVKNQSLDSVASQPSNHDNEKCKKFSNVTESSDLAPSITPVPNDNKEVVVSSHKDVCVVETKKSPIAQIISVDNLPIQTNVIEVPSQQSSPAVPKNLAKPGQVAEASSVSTLVPSSSGNVLSSVLSLSVHESSKALCSEASSSTSTHIAVSSRTESFPIQSLPCSTSAVSRVSLVNHVDTMQETPLSAKGSPASSTNPSEESSMDSIDEERKRCMQLAETPTSTPGPPHTDSSTVSSSKDTPAQENVHIVPPNVKPVNKPVSKPSTLDFPSEGQNMGLLTIKNLASAVQQSIALNCLQNEVLLQPSVSINSTIIKESITEAKVPCTSLTENCIPQNCGISLQKEHQPESSSTVLTSDSTPSFIVVQDSAIVGLESKSIPIKLDSKREVCTDSVHLVSTSSNPVVTSLLSPVKYIPNEVSSQKFKLIFKGSGQGSNSPTGLVVPLNSSKTVPIKLVTLPGGGSALSVRSTSNPNIVEIIAPKTSASQNTQSTGNPHTSSPVRLVVSKMPSGLSPTNQAGTQNMRNRVVVNRVVMTGTSPSLKLVPTCTVSSPTAVLSNSCSTATSSGVQSLSSASHVTRLFVDEIKPVNNVEVSSMQLGTDTSPADQTSVETSDIVDNKISTETLKTSPKVTCVSTIKCSSNADSTTKDVSVSKLSVKTSKPSEITPLQSVSVDSSTPSSTVSPDTTSVSSTSVSTICNTTSSDTQITEKVPSEKSSPACVSSEQSDNSKSLLAEGDISSKKPVVADTTTGVTTSSEMISAPVKKSTNSETKSETIKKEIKSTQITDKSNIPVSENFTVDIKCENSIHEGNSRTMGINTESDDLVKSEQITDSAIKTSSKNISNNTKSFESADSSSSNPCPSAESFRLKPSESSSKNTKNSKNSSETCAITENLPCSKTDNSSKTELKTESNTDAKLLNSHTDSPLVFNVANTIENEVTIASNVEVEVSVTAACVEVSQNCELDTDVIECTQNEIVSTDVQVVSDDNSDDAKKFRPLGEESVVDSTDGVELEDSQLEISLVYSKPVKRKCSENAAELIKACMGVEDGPKQQRTTAAAVIVKAKVSEDIVVEKIESEKLVEENVRMSLRIRKDDPVLKKTKGPNLNSDCSTDEEITLSELVSKTRAREKQPPRGRIGNRDSPVEQLVVQSNNLRPGRRRSGSNESRNSQHTEEVRTRPPREKREAAKKNEVPVVPKKMPERTKRGTLKAQEQQVVISKVGVQRSGRLREQEAKASLLNNNKEESNSIGAKRKTRATAVDTQEMLVQVKRRRYSKDGHR</sequence>
<feature type="compositionally biased region" description="Low complexity" evidence="1">
    <location>
        <begin position="1135"/>
        <end position="1145"/>
    </location>
</feature>
<dbReference type="InterPro" id="IPR032715">
    <property type="entry name" value="NCOA6_TRADD-N"/>
</dbReference>
<dbReference type="GO" id="GO:0005667">
    <property type="term" value="C:transcription regulator complex"/>
    <property type="evidence" value="ECO:0007669"/>
    <property type="project" value="TreeGrafter"/>
</dbReference>
<feature type="compositionally biased region" description="Basic and acidic residues" evidence="1">
    <location>
        <begin position="2118"/>
        <end position="2130"/>
    </location>
</feature>
<feature type="region of interest" description="Disordered" evidence="1">
    <location>
        <begin position="2053"/>
        <end position="2103"/>
    </location>
</feature>
<feature type="compositionally biased region" description="Low complexity" evidence="1">
    <location>
        <begin position="1032"/>
        <end position="1051"/>
    </location>
</feature>
<feature type="compositionally biased region" description="Low complexity" evidence="1">
    <location>
        <begin position="1468"/>
        <end position="1481"/>
    </location>
</feature>
<evidence type="ECO:0000256" key="1">
    <source>
        <dbReference type="SAM" id="MobiDB-lite"/>
    </source>
</evidence>
<protein>
    <recommendedName>
        <fullName evidence="2">Nuclear receptor coactivator 6 TRADD-N domain-containing protein</fullName>
    </recommendedName>
</protein>
<feature type="region of interest" description="Disordered" evidence="1">
    <location>
        <begin position="558"/>
        <end position="730"/>
    </location>
</feature>
<evidence type="ECO:0000259" key="2">
    <source>
        <dbReference type="Pfam" id="PF13820"/>
    </source>
</evidence>
<dbReference type="PANTHER" id="PTHR15690:SF0">
    <property type="entry name" value="NUCLEAR RECEPTOR COACTIVATOR 6"/>
    <property type="match status" value="1"/>
</dbReference>
<feature type="compositionally biased region" description="Basic and acidic residues" evidence="1">
    <location>
        <begin position="661"/>
        <end position="676"/>
    </location>
</feature>
<feature type="domain" description="Nuclear receptor coactivator 6 TRADD-N" evidence="2">
    <location>
        <begin position="17"/>
        <end position="128"/>
    </location>
</feature>
<feature type="region of interest" description="Disordered" evidence="1">
    <location>
        <begin position="1174"/>
        <end position="1260"/>
    </location>
</feature>
<feature type="compositionally biased region" description="Low complexity" evidence="1">
    <location>
        <begin position="1069"/>
        <end position="1081"/>
    </location>
</feature>
<feature type="compositionally biased region" description="Polar residues" evidence="1">
    <location>
        <begin position="1964"/>
        <end position="1975"/>
    </location>
</feature>
<dbReference type="GO" id="GO:0035097">
    <property type="term" value="C:histone methyltransferase complex"/>
    <property type="evidence" value="ECO:0007669"/>
    <property type="project" value="TreeGrafter"/>
</dbReference>
<feature type="compositionally biased region" description="Low complexity" evidence="1">
    <location>
        <begin position="595"/>
        <end position="608"/>
    </location>
</feature>
<feature type="compositionally biased region" description="Polar residues" evidence="1">
    <location>
        <begin position="678"/>
        <end position="706"/>
    </location>
</feature>
<feature type="compositionally biased region" description="Polar residues" evidence="1">
    <location>
        <begin position="1052"/>
        <end position="1068"/>
    </location>
</feature>
<evidence type="ECO:0000313" key="4">
    <source>
        <dbReference type="Proteomes" id="UP000827092"/>
    </source>
</evidence>
<feature type="compositionally biased region" description="Acidic residues" evidence="1">
    <location>
        <begin position="638"/>
        <end position="647"/>
    </location>
</feature>
<feature type="compositionally biased region" description="Polar residues" evidence="1">
    <location>
        <begin position="1190"/>
        <end position="1234"/>
    </location>
</feature>
<feature type="compositionally biased region" description="Basic and acidic residues" evidence="1">
    <location>
        <begin position="707"/>
        <end position="717"/>
    </location>
</feature>
<feature type="region of interest" description="Disordered" evidence="1">
    <location>
        <begin position="1117"/>
        <end position="1149"/>
    </location>
</feature>
<dbReference type="EMBL" id="JAFNEN010000066">
    <property type="protein sequence ID" value="KAG8196684.1"/>
    <property type="molecule type" value="Genomic_DNA"/>
</dbReference>
<feature type="region of interest" description="Disordered" evidence="1">
    <location>
        <begin position="1867"/>
        <end position="1993"/>
    </location>
</feature>
<dbReference type="Pfam" id="PF13820">
    <property type="entry name" value="NCOA6_TRADD-N"/>
    <property type="match status" value="1"/>
</dbReference>
<keyword evidence="4" id="KW-1185">Reference proteome</keyword>
<proteinExistence type="predicted"/>
<feature type="compositionally biased region" description="Basic and acidic residues" evidence="1">
    <location>
        <begin position="2383"/>
        <end position="2406"/>
    </location>
</feature>
<dbReference type="GO" id="GO:0003713">
    <property type="term" value="F:transcription coactivator activity"/>
    <property type="evidence" value="ECO:0007669"/>
    <property type="project" value="InterPro"/>
</dbReference>
<feature type="region of interest" description="Disordered" evidence="1">
    <location>
        <begin position="358"/>
        <end position="422"/>
    </location>
</feature>
<feature type="compositionally biased region" description="Basic and acidic residues" evidence="1">
    <location>
        <begin position="742"/>
        <end position="762"/>
    </location>
</feature>
<organism evidence="3 4">
    <name type="scientific">Oedothorax gibbosus</name>
    <dbReference type="NCBI Taxonomy" id="931172"/>
    <lineage>
        <taxon>Eukaryota</taxon>
        <taxon>Metazoa</taxon>
        <taxon>Ecdysozoa</taxon>
        <taxon>Arthropoda</taxon>
        <taxon>Chelicerata</taxon>
        <taxon>Arachnida</taxon>
        <taxon>Araneae</taxon>
        <taxon>Araneomorphae</taxon>
        <taxon>Entelegynae</taxon>
        <taxon>Araneoidea</taxon>
        <taxon>Linyphiidae</taxon>
        <taxon>Erigoninae</taxon>
        <taxon>Oedothorax</taxon>
    </lineage>
</organism>
<feature type="compositionally biased region" description="Polar residues" evidence="1">
    <location>
        <begin position="558"/>
        <end position="575"/>
    </location>
</feature>
<feature type="compositionally biased region" description="Polar residues" evidence="1">
    <location>
        <begin position="1921"/>
        <end position="1948"/>
    </location>
</feature>
<feature type="compositionally biased region" description="Low complexity" evidence="1">
    <location>
        <begin position="1448"/>
        <end position="1459"/>
    </location>
</feature>
<feature type="region of interest" description="Disordered" evidence="1">
    <location>
        <begin position="742"/>
        <end position="766"/>
    </location>
</feature>
<gene>
    <name evidence="3" type="ORF">JTE90_006592</name>
</gene>
<feature type="region of interest" description="Disordered" evidence="1">
    <location>
        <begin position="2336"/>
        <end position="2427"/>
    </location>
</feature>
<feature type="region of interest" description="Disordered" evidence="1">
    <location>
        <begin position="2116"/>
        <end position="2136"/>
    </location>
</feature>
<feature type="region of interest" description="Disordered" evidence="1">
    <location>
        <begin position="501"/>
        <end position="543"/>
    </location>
</feature>
<feature type="region of interest" description="Disordered" evidence="1">
    <location>
        <begin position="779"/>
        <end position="846"/>
    </location>
</feature>
<feature type="compositionally biased region" description="Basic and acidic residues" evidence="1">
    <location>
        <begin position="813"/>
        <end position="831"/>
    </location>
</feature>
<feature type="compositionally biased region" description="Polar residues" evidence="1">
    <location>
        <begin position="516"/>
        <end position="526"/>
    </location>
</feature>
<name>A0AAV6VJA4_9ARAC</name>
<feature type="region of interest" description="Disordered" evidence="1">
    <location>
        <begin position="1399"/>
        <end position="1481"/>
    </location>
</feature>
<feature type="compositionally biased region" description="Polar residues" evidence="1">
    <location>
        <begin position="720"/>
        <end position="730"/>
    </location>
</feature>
<evidence type="ECO:0000313" key="3">
    <source>
        <dbReference type="EMBL" id="KAG8196684.1"/>
    </source>
</evidence>
<dbReference type="Proteomes" id="UP000827092">
    <property type="component" value="Unassembled WGS sequence"/>
</dbReference>